<evidence type="ECO:0000313" key="3">
    <source>
        <dbReference type="EMBL" id="MFC3880685.1"/>
    </source>
</evidence>
<reference evidence="4" key="1">
    <citation type="journal article" date="2019" name="Int. J. Syst. Evol. Microbiol.">
        <title>The Global Catalogue of Microorganisms (GCM) 10K type strain sequencing project: providing services to taxonomists for standard genome sequencing and annotation.</title>
        <authorList>
            <consortium name="The Broad Institute Genomics Platform"/>
            <consortium name="The Broad Institute Genome Sequencing Center for Infectious Disease"/>
            <person name="Wu L."/>
            <person name="Ma J."/>
        </authorList>
    </citation>
    <scope>NUCLEOTIDE SEQUENCE [LARGE SCALE GENOMIC DNA]</scope>
    <source>
        <strain evidence="4">CCUG 60523</strain>
    </source>
</reference>
<name>A0ABV8ASQ2_9BACT</name>
<dbReference type="PIRSF" id="PIRSF016578">
    <property type="entry name" value="HsaA"/>
    <property type="match status" value="1"/>
</dbReference>
<sequence length="360" mass="40887">MIEPSQLFLDSTFSKKSERKGSLCEEWLDALYYQKFFKLFVPEVYGGLGMELIPALKIEEELAFIDGSLGWTTTLCAGAGWFVGFMGDQLREEVFQDPKVCLAGSGFVGGKANKIENYYHIHGSWTHASGALHATHFTANCEMLENGIPVLDSSGKAVVKAFILAASEIEILDSWKYMGMIATGSHAFKVENLNIPINRCFEISPEKAKLDDPIYQFPFLQFAEVTLAVNILGITRHFQELIKESFDVRKQHGTFREDQLDYFDQVFSAENNRIKLLKMEFYEVVQSAWNELVNHGELFDEKLKNVSQVSRRLVQTCRESNAKLFPFGGLHAAKTDTELNRVWRDFNTVSQHSLLTFPFS</sequence>
<dbReference type="EMBL" id="JBHRZS010000007">
    <property type="protein sequence ID" value="MFC3880685.1"/>
    <property type="molecule type" value="Genomic_DNA"/>
</dbReference>
<proteinExistence type="predicted"/>
<feature type="domain" description="Acyl-CoA dehydrogenase C-terminal" evidence="2">
    <location>
        <begin position="273"/>
        <end position="355"/>
    </location>
</feature>
<keyword evidence="1" id="KW-0560">Oxidoreductase</keyword>
<protein>
    <submittedName>
        <fullName evidence="3">Acyl-CoA dehydrogenase</fullName>
    </submittedName>
</protein>
<dbReference type="SUPFAM" id="SSF56645">
    <property type="entry name" value="Acyl-CoA dehydrogenase NM domain-like"/>
    <property type="match status" value="1"/>
</dbReference>
<dbReference type="Gene3D" id="1.20.140.10">
    <property type="entry name" value="Butyryl-CoA Dehydrogenase, subunit A, domain 3"/>
    <property type="match status" value="1"/>
</dbReference>
<dbReference type="RefSeq" id="WP_377906041.1">
    <property type="nucleotide sequence ID" value="NZ_JBHRZS010000007.1"/>
</dbReference>
<accession>A0ABV8ASQ2</accession>
<dbReference type="Gene3D" id="1.10.540.10">
    <property type="entry name" value="Acyl-CoA dehydrogenase/oxidase, N-terminal domain"/>
    <property type="match status" value="1"/>
</dbReference>
<dbReference type="InterPro" id="IPR037069">
    <property type="entry name" value="AcylCoA_DH/ox_N_sf"/>
</dbReference>
<evidence type="ECO:0000313" key="4">
    <source>
        <dbReference type="Proteomes" id="UP001595805"/>
    </source>
</evidence>
<comment type="caution">
    <text evidence="3">The sequence shown here is derived from an EMBL/GenBank/DDBJ whole genome shotgun (WGS) entry which is preliminary data.</text>
</comment>
<dbReference type="InterPro" id="IPR046373">
    <property type="entry name" value="Acyl-CoA_Oxase/DH_mid-dom_sf"/>
</dbReference>
<dbReference type="InterPro" id="IPR013107">
    <property type="entry name" value="Acyl-CoA_DH_C"/>
</dbReference>
<keyword evidence="4" id="KW-1185">Reference proteome</keyword>
<dbReference type="Proteomes" id="UP001595805">
    <property type="component" value="Unassembled WGS sequence"/>
</dbReference>
<dbReference type="Pfam" id="PF08028">
    <property type="entry name" value="Acyl-CoA_dh_2"/>
    <property type="match status" value="1"/>
</dbReference>
<gene>
    <name evidence="3" type="ORF">ACFOSV_10875</name>
</gene>
<dbReference type="InterPro" id="IPR009100">
    <property type="entry name" value="AcylCoA_DH/oxidase_NM_dom_sf"/>
</dbReference>
<evidence type="ECO:0000259" key="2">
    <source>
        <dbReference type="Pfam" id="PF08028"/>
    </source>
</evidence>
<organism evidence="3 4">
    <name type="scientific">Algoriphagus namhaensis</name>
    <dbReference type="NCBI Taxonomy" id="915353"/>
    <lineage>
        <taxon>Bacteria</taxon>
        <taxon>Pseudomonadati</taxon>
        <taxon>Bacteroidota</taxon>
        <taxon>Cytophagia</taxon>
        <taxon>Cytophagales</taxon>
        <taxon>Cyclobacteriaceae</taxon>
        <taxon>Algoriphagus</taxon>
    </lineage>
</organism>
<dbReference type="Gene3D" id="2.40.110.10">
    <property type="entry name" value="Butyryl-CoA Dehydrogenase, subunit A, domain 2"/>
    <property type="match status" value="1"/>
</dbReference>
<evidence type="ECO:0000256" key="1">
    <source>
        <dbReference type="ARBA" id="ARBA00023002"/>
    </source>
</evidence>